<feature type="domain" description="C2H2-type" evidence="11">
    <location>
        <begin position="355"/>
        <end position="380"/>
    </location>
</feature>
<protein>
    <recommendedName>
        <fullName evidence="11">C2H2-type domain-containing protein</fullName>
    </recommendedName>
</protein>
<gene>
    <name evidence="12" type="ORF">CHIRRI_LOCUS14707</name>
</gene>
<name>A0A9N9S782_9DIPT</name>
<dbReference type="PROSITE" id="PS50157">
    <property type="entry name" value="ZINC_FINGER_C2H2_2"/>
    <property type="match status" value="7"/>
</dbReference>
<keyword evidence="6" id="KW-0805">Transcription regulation</keyword>
<dbReference type="GO" id="GO:0005634">
    <property type="term" value="C:nucleus"/>
    <property type="evidence" value="ECO:0007669"/>
    <property type="project" value="UniProtKB-SubCell"/>
</dbReference>
<feature type="domain" description="C2H2-type" evidence="11">
    <location>
        <begin position="204"/>
        <end position="231"/>
    </location>
</feature>
<comment type="subcellular location">
    <subcellularLocation>
        <location evidence="1">Nucleus</location>
    </subcellularLocation>
</comment>
<reference evidence="12" key="1">
    <citation type="submission" date="2022-01" db="EMBL/GenBank/DDBJ databases">
        <authorList>
            <person name="King R."/>
        </authorList>
    </citation>
    <scope>NUCLEOTIDE SEQUENCE</scope>
</reference>
<dbReference type="OrthoDB" id="8110073at2759"/>
<dbReference type="AlphaFoldDB" id="A0A9N9S782"/>
<dbReference type="Gene3D" id="3.30.160.60">
    <property type="entry name" value="Classic Zinc Finger"/>
    <property type="match status" value="4"/>
</dbReference>
<dbReference type="GO" id="GO:0003677">
    <property type="term" value="F:DNA binding"/>
    <property type="evidence" value="ECO:0007669"/>
    <property type="project" value="UniProtKB-KW"/>
</dbReference>
<evidence type="ECO:0000256" key="10">
    <source>
        <dbReference type="PROSITE-ProRule" id="PRU00042"/>
    </source>
</evidence>
<evidence type="ECO:0000259" key="11">
    <source>
        <dbReference type="PROSITE" id="PS50157"/>
    </source>
</evidence>
<feature type="domain" description="C2H2-type" evidence="11">
    <location>
        <begin position="258"/>
        <end position="285"/>
    </location>
</feature>
<dbReference type="Pfam" id="PF00096">
    <property type="entry name" value="zf-C2H2"/>
    <property type="match status" value="4"/>
</dbReference>
<reference evidence="12" key="2">
    <citation type="submission" date="2022-10" db="EMBL/GenBank/DDBJ databases">
        <authorList>
            <consortium name="ENA_rothamsted_submissions"/>
            <consortium name="culmorum"/>
            <person name="King R."/>
        </authorList>
    </citation>
    <scope>NUCLEOTIDE SEQUENCE</scope>
</reference>
<keyword evidence="9" id="KW-0539">Nucleus</keyword>
<proteinExistence type="predicted"/>
<evidence type="ECO:0000256" key="7">
    <source>
        <dbReference type="ARBA" id="ARBA00023125"/>
    </source>
</evidence>
<keyword evidence="3" id="KW-0677">Repeat</keyword>
<dbReference type="InterPro" id="IPR050636">
    <property type="entry name" value="C2H2-ZF_domain-containing"/>
</dbReference>
<evidence type="ECO:0000313" key="12">
    <source>
        <dbReference type="EMBL" id="CAG9811900.1"/>
    </source>
</evidence>
<evidence type="ECO:0000313" key="13">
    <source>
        <dbReference type="Proteomes" id="UP001153620"/>
    </source>
</evidence>
<evidence type="ECO:0000256" key="6">
    <source>
        <dbReference type="ARBA" id="ARBA00023015"/>
    </source>
</evidence>
<sequence length="380" mass="44802">MSTKAIKQEDSASKSAPLIRIINTIQYDESTKIKQECEIHIIDFASISKVQPKIYDEFTFDKIKAEPELEIIDHLEFEDSNEIKKSSKLKVFEIYGNFQRLEASKWQESVIKKISIRFFCEHCDKNFQNNHGLTRHIATKHKDMRKPSNLICDLCGKMCSDKAKLAVHMRCHQPKITCKICNKSMIPVCLKYHMKEIHGEHPKYKCPLCLNVYDSEQKFKQHTKTHVKKFECTICNKIFSASYRYKQHMMWHEDSNAFSCKICEKTFCRRANLQEHVKIHNKDSAKNHKCPKCTFTTIYSKVLKYHLTKHEKQEKRENKLKKSKTALKCNICSLLYINNNALKNHKNMVHTKVKFICDLCGTDMKVKGSIYRHMKRFHLK</sequence>
<evidence type="ECO:0000256" key="4">
    <source>
        <dbReference type="ARBA" id="ARBA00022771"/>
    </source>
</evidence>
<accession>A0A9N9S782</accession>
<evidence type="ECO:0000256" key="8">
    <source>
        <dbReference type="ARBA" id="ARBA00023163"/>
    </source>
</evidence>
<dbReference type="PANTHER" id="PTHR47772">
    <property type="entry name" value="ZINC FINGER PROTEIN 200"/>
    <property type="match status" value="1"/>
</dbReference>
<evidence type="ECO:0000256" key="5">
    <source>
        <dbReference type="ARBA" id="ARBA00022833"/>
    </source>
</evidence>
<dbReference type="InterPro" id="IPR013087">
    <property type="entry name" value="Znf_C2H2_type"/>
</dbReference>
<keyword evidence="2" id="KW-0479">Metal-binding</keyword>
<evidence type="ECO:0000256" key="1">
    <source>
        <dbReference type="ARBA" id="ARBA00004123"/>
    </source>
</evidence>
<dbReference type="GO" id="GO:0008270">
    <property type="term" value="F:zinc ion binding"/>
    <property type="evidence" value="ECO:0007669"/>
    <property type="project" value="UniProtKB-KW"/>
</dbReference>
<keyword evidence="4 10" id="KW-0863">Zinc-finger</keyword>
<evidence type="ECO:0000256" key="9">
    <source>
        <dbReference type="ARBA" id="ARBA00023242"/>
    </source>
</evidence>
<keyword evidence="5" id="KW-0862">Zinc</keyword>
<dbReference type="PROSITE" id="PS00028">
    <property type="entry name" value="ZINC_FINGER_C2H2_1"/>
    <property type="match status" value="7"/>
</dbReference>
<dbReference type="SMART" id="SM00355">
    <property type="entry name" value="ZnF_C2H2"/>
    <property type="match status" value="9"/>
</dbReference>
<feature type="domain" description="C2H2-type" evidence="11">
    <location>
        <begin position="150"/>
        <end position="177"/>
    </location>
</feature>
<keyword evidence="7" id="KW-0238">DNA-binding</keyword>
<evidence type="ECO:0000256" key="3">
    <source>
        <dbReference type="ARBA" id="ARBA00022737"/>
    </source>
</evidence>
<dbReference type="SUPFAM" id="SSF57667">
    <property type="entry name" value="beta-beta-alpha zinc fingers"/>
    <property type="match status" value="4"/>
</dbReference>
<keyword evidence="13" id="KW-1185">Reference proteome</keyword>
<dbReference type="PANTHER" id="PTHR47772:SF4">
    <property type="entry name" value="ZFP64 ZINC FINGER PROTEIN"/>
    <property type="match status" value="1"/>
</dbReference>
<dbReference type="Proteomes" id="UP001153620">
    <property type="component" value="Chromosome 4"/>
</dbReference>
<organism evidence="12 13">
    <name type="scientific">Chironomus riparius</name>
    <dbReference type="NCBI Taxonomy" id="315576"/>
    <lineage>
        <taxon>Eukaryota</taxon>
        <taxon>Metazoa</taxon>
        <taxon>Ecdysozoa</taxon>
        <taxon>Arthropoda</taxon>
        <taxon>Hexapoda</taxon>
        <taxon>Insecta</taxon>
        <taxon>Pterygota</taxon>
        <taxon>Neoptera</taxon>
        <taxon>Endopterygota</taxon>
        <taxon>Diptera</taxon>
        <taxon>Nematocera</taxon>
        <taxon>Chironomoidea</taxon>
        <taxon>Chironomidae</taxon>
        <taxon>Chironominae</taxon>
        <taxon>Chironomus</taxon>
    </lineage>
</organism>
<feature type="domain" description="C2H2-type" evidence="11">
    <location>
        <begin position="327"/>
        <end position="355"/>
    </location>
</feature>
<evidence type="ECO:0000256" key="2">
    <source>
        <dbReference type="ARBA" id="ARBA00022723"/>
    </source>
</evidence>
<dbReference type="InterPro" id="IPR036236">
    <property type="entry name" value="Znf_C2H2_sf"/>
</dbReference>
<dbReference type="FunFam" id="3.30.160.60:FF:000045">
    <property type="entry name" value="ZFP69 zinc finger protein B"/>
    <property type="match status" value="1"/>
</dbReference>
<feature type="domain" description="C2H2-type" evidence="11">
    <location>
        <begin position="118"/>
        <end position="146"/>
    </location>
</feature>
<feature type="domain" description="C2H2-type" evidence="11">
    <location>
        <begin position="230"/>
        <end position="257"/>
    </location>
</feature>
<dbReference type="EMBL" id="OU895880">
    <property type="protein sequence ID" value="CAG9811900.1"/>
    <property type="molecule type" value="Genomic_DNA"/>
</dbReference>
<keyword evidence="8" id="KW-0804">Transcription</keyword>